<keyword evidence="10" id="KW-0325">Glycoprotein</keyword>
<sequence>MDREHLCSEETKDDECIILQSVIVGPSRELEKFSVIIEDINDNAPYFENSKISLDISEDVPEGTSLMLDDQARDRDSGSNGQLKYKLKGSGGVFTLKVEEEGPLIMLVVQKALDRETLDLYQLQLVATDCGEQSVIAPPQREIRVMVEDVNDNAPHFSQTGYQLEVEENNEPALTLLQVSATDADSGLNGRVTYRLDKRTSAIFKVDSVTGQLSALVPLDREQKSVHQLTVFARDSGVPPLESQASVIIRHRLWA</sequence>
<dbReference type="InterPro" id="IPR050174">
    <property type="entry name" value="Protocadherin/Cadherin-CA"/>
</dbReference>
<name>A0A3B3U725_9TELE</name>
<evidence type="ECO:0000259" key="12">
    <source>
        <dbReference type="PROSITE" id="PS50268"/>
    </source>
</evidence>
<evidence type="ECO:0000313" key="14">
    <source>
        <dbReference type="Proteomes" id="UP000261500"/>
    </source>
</evidence>
<evidence type="ECO:0000256" key="9">
    <source>
        <dbReference type="ARBA" id="ARBA00023136"/>
    </source>
</evidence>
<dbReference type="GO" id="GO:0009653">
    <property type="term" value="P:anatomical structure morphogenesis"/>
    <property type="evidence" value="ECO:0007669"/>
    <property type="project" value="UniProtKB-ARBA"/>
</dbReference>
<reference evidence="13" key="2">
    <citation type="submission" date="2025-09" db="UniProtKB">
        <authorList>
            <consortium name="Ensembl"/>
        </authorList>
    </citation>
    <scope>IDENTIFICATION</scope>
</reference>
<dbReference type="GO" id="GO:0005886">
    <property type="term" value="C:plasma membrane"/>
    <property type="evidence" value="ECO:0007669"/>
    <property type="project" value="UniProtKB-SubCell"/>
</dbReference>
<keyword evidence="9" id="KW-0472">Membrane</keyword>
<dbReference type="GO" id="GO:0005509">
    <property type="term" value="F:calcium ion binding"/>
    <property type="evidence" value="ECO:0007669"/>
    <property type="project" value="UniProtKB-UniRule"/>
</dbReference>
<feature type="domain" description="Cadherin" evidence="12">
    <location>
        <begin position="158"/>
        <end position="250"/>
    </location>
</feature>
<protein>
    <recommendedName>
        <fullName evidence="12">Cadherin domain-containing protein</fullName>
    </recommendedName>
</protein>
<dbReference type="Pfam" id="PF00028">
    <property type="entry name" value="Cadherin"/>
    <property type="match status" value="2"/>
</dbReference>
<keyword evidence="7" id="KW-0130">Cell adhesion</keyword>
<organism evidence="13 14">
    <name type="scientific">Poecilia latipinna</name>
    <name type="common">sailfin molly</name>
    <dbReference type="NCBI Taxonomy" id="48699"/>
    <lineage>
        <taxon>Eukaryota</taxon>
        <taxon>Metazoa</taxon>
        <taxon>Chordata</taxon>
        <taxon>Craniata</taxon>
        <taxon>Vertebrata</taxon>
        <taxon>Euteleostomi</taxon>
        <taxon>Actinopterygii</taxon>
        <taxon>Neopterygii</taxon>
        <taxon>Teleostei</taxon>
        <taxon>Neoteleostei</taxon>
        <taxon>Acanthomorphata</taxon>
        <taxon>Ovalentaria</taxon>
        <taxon>Atherinomorphae</taxon>
        <taxon>Cyprinodontiformes</taxon>
        <taxon>Poeciliidae</taxon>
        <taxon>Poeciliinae</taxon>
        <taxon>Poecilia</taxon>
    </lineage>
</organism>
<dbReference type="Ensembl" id="ENSPLAT00000001711.1">
    <property type="protein sequence ID" value="ENSPLAP00000009140.1"/>
    <property type="gene ID" value="ENSPLAG00000011832.1"/>
</dbReference>
<dbReference type="PANTHER" id="PTHR24028">
    <property type="entry name" value="CADHERIN-87A"/>
    <property type="match status" value="1"/>
</dbReference>
<dbReference type="GeneTree" id="ENSGT00940000165135"/>
<keyword evidence="3" id="KW-0812">Transmembrane</keyword>
<dbReference type="Gene3D" id="2.60.40.60">
    <property type="entry name" value="Cadherins"/>
    <property type="match status" value="2"/>
</dbReference>
<dbReference type="Proteomes" id="UP000261500">
    <property type="component" value="Unplaced"/>
</dbReference>
<dbReference type="STRING" id="48699.ENSPLAP00000009140"/>
<keyword evidence="6 11" id="KW-0106">Calcium</keyword>
<keyword evidence="8" id="KW-1133">Transmembrane helix</keyword>
<evidence type="ECO:0000256" key="6">
    <source>
        <dbReference type="ARBA" id="ARBA00022837"/>
    </source>
</evidence>
<keyword evidence="14" id="KW-1185">Reference proteome</keyword>
<dbReference type="GO" id="GO:0007156">
    <property type="term" value="P:homophilic cell adhesion via plasma membrane adhesion molecules"/>
    <property type="evidence" value="ECO:0007669"/>
    <property type="project" value="InterPro"/>
</dbReference>
<dbReference type="InterPro" id="IPR020894">
    <property type="entry name" value="Cadherin_CS"/>
</dbReference>
<evidence type="ECO:0000256" key="1">
    <source>
        <dbReference type="ARBA" id="ARBA00004251"/>
    </source>
</evidence>
<dbReference type="AlphaFoldDB" id="A0A3B3U725"/>
<evidence type="ECO:0000256" key="10">
    <source>
        <dbReference type="ARBA" id="ARBA00023180"/>
    </source>
</evidence>
<comment type="subcellular location">
    <subcellularLocation>
        <location evidence="1">Cell membrane</location>
        <topology evidence="1">Single-pass type I membrane protein</topology>
    </subcellularLocation>
</comment>
<evidence type="ECO:0000256" key="11">
    <source>
        <dbReference type="PROSITE-ProRule" id="PRU00043"/>
    </source>
</evidence>
<evidence type="ECO:0000313" key="13">
    <source>
        <dbReference type="Ensembl" id="ENSPLAP00000009140.1"/>
    </source>
</evidence>
<dbReference type="PANTHER" id="PTHR24028:SF276">
    <property type="entry name" value="PROTOCADHERIN 20"/>
    <property type="match status" value="1"/>
</dbReference>
<evidence type="ECO:0000256" key="2">
    <source>
        <dbReference type="ARBA" id="ARBA00022475"/>
    </source>
</evidence>
<evidence type="ECO:0000256" key="4">
    <source>
        <dbReference type="ARBA" id="ARBA00022729"/>
    </source>
</evidence>
<evidence type="ECO:0000256" key="8">
    <source>
        <dbReference type="ARBA" id="ARBA00022989"/>
    </source>
</evidence>
<reference evidence="13" key="1">
    <citation type="submission" date="2025-08" db="UniProtKB">
        <authorList>
            <consortium name="Ensembl"/>
        </authorList>
    </citation>
    <scope>IDENTIFICATION</scope>
</reference>
<dbReference type="PROSITE" id="PS50268">
    <property type="entry name" value="CADHERIN_2"/>
    <property type="match status" value="2"/>
</dbReference>
<dbReference type="FunFam" id="2.60.40.60:FF:000020">
    <property type="entry name" value="Dachsous cadherin-related 1b"/>
    <property type="match status" value="1"/>
</dbReference>
<dbReference type="InterPro" id="IPR015919">
    <property type="entry name" value="Cadherin-like_sf"/>
</dbReference>
<dbReference type="InterPro" id="IPR002126">
    <property type="entry name" value="Cadherin-like_dom"/>
</dbReference>
<evidence type="ECO:0000256" key="5">
    <source>
        <dbReference type="ARBA" id="ARBA00022737"/>
    </source>
</evidence>
<keyword evidence="2" id="KW-1003">Cell membrane</keyword>
<dbReference type="SUPFAM" id="SSF49313">
    <property type="entry name" value="Cadherin-like"/>
    <property type="match status" value="2"/>
</dbReference>
<accession>A0A3B3U725</accession>
<dbReference type="PROSITE" id="PS00232">
    <property type="entry name" value="CADHERIN_1"/>
    <property type="match status" value="2"/>
</dbReference>
<dbReference type="SMART" id="SM00112">
    <property type="entry name" value="CA"/>
    <property type="match status" value="2"/>
</dbReference>
<dbReference type="FunFam" id="2.60.40.60:FF:000007">
    <property type="entry name" value="Protocadherin alpha 2"/>
    <property type="match status" value="1"/>
</dbReference>
<evidence type="ECO:0000256" key="7">
    <source>
        <dbReference type="ARBA" id="ARBA00022889"/>
    </source>
</evidence>
<dbReference type="PRINTS" id="PR00205">
    <property type="entry name" value="CADHERIN"/>
</dbReference>
<evidence type="ECO:0000256" key="3">
    <source>
        <dbReference type="ARBA" id="ARBA00022692"/>
    </source>
</evidence>
<keyword evidence="5" id="KW-0677">Repeat</keyword>
<feature type="domain" description="Cadherin" evidence="12">
    <location>
        <begin position="48"/>
        <end position="157"/>
    </location>
</feature>
<keyword evidence="4" id="KW-0732">Signal</keyword>
<dbReference type="CDD" id="cd11304">
    <property type="entry name" value="Cadherin_repeat"/>
    <property type="match status" value="2"/>
</dbReference>
<proteinExistence type="predicted"/>